<comment type="caution">
    <text evidence="3">The sequence shown here is derived from an EMBL/GenBank/DDBJ whole genome shotgun (WGS) entry which is preliminary data.</text>
</comment>
<dbReference type="RefSeq" id="WP_184821743.1">
    <property type="nucleotide sequence ID" value="NZ_BMTK01000014.1"/>
</dbReference>
<feature type="domain" description="Knr4/Smi1-like" evidence="2">
    <location>
        <begin position="163"/>
        <end position="310"/>
    </location>
</feature>
<feature type="region of interest" description="Disordered" evidence="1">
    <location>
        <begin position="310"/>
        <end position="329"/>
    </location>
</feature>
<evidence type="ECO:0000259" key="2">
    <source>
        <dbReference type="SMART" id="SM00860"/>
    </source>
</evidence>
<sequence length="465" mass="49214">MNEPTSAPSPPALNSFGTWAPLLRAWADGIGAGNEDGAVYMAGAVGREGWRSSSGFRPRGRASAAEREAVERVRDALVAVGAESVTFSARVAPSGRTRLRVMSPGPAVESGPADGGTLLLVEGAVPEPWRRLPDPTPAARPAPSADPAALERRLRQRLPGAIGAGDEEIAAAEARLGLTLPDELKALYRVVRGRWEDREQDPRERDAVYDTVGCELVALDDLYVADPASRPAPWRFAACEAAVTPPDAAVQGLVGSPGWIVFGDNGGGDRIAVDLTPGPAGHTGQIVLIDHEAFTGAELIADSLTDLVRRTKPRGRQRGRSRDRGERPAVAHVNAAHLRSAEAAAHPDLEVLRIGVWDDPPVDLTPVIGLPRLRTLTAYPGTLADPRQIGRLTGLEYLEVGPAEWRTLLDAKAVPRGLAAAGISTHGLRDHGQLTDLSNDILALWGRPPIVRTVIDGDLGPLPPA</sequence>
<dbReference type="Gene3D" id="3.40.1580.10">
    <property type="entry name" value="SMI1/KNR4-like"/>
    <property type="match status" value="1"/>
</dbReference>
<dbReference type="AlphaFoldDB" id="A0A7W7M0S1"/>
<evidence type="ECO:0000313" key="3">
    <source>
        <dbReference type="EMBL" id="MBB4899236.1"/>
    </source>
</evidence>
<name>A0A7W7M0S1_9ACTN</name>
<proteinExistence type="predicted"/>
<dbReference type="EMBL" id="JACHJI010000005">
    <property type="protein sequence ID" value="MBB4899236.1"/>
    <property type="molecule type" value="Genomic_DNA"/>
</dbReference>
<protein>
    <submittedName>
        <fullName evidence="3">Cell wall assembly regulator SMI1</fullName>
    </submittedName>
</protein>
<evidence type="ECO:0000256" key="1">
    <source>
        <dbReference type="SAM" id="MobiDB-lite"/>
    </source>
</evidence>
<dbReference type="SMART" id="SM00860">
    <property type="entry name" value="SMI1_KNR4"/>
    <property type="match status" value="1"/>
</dbReference>
<accession>A0A7W7M0S1</accession>
<organism evidence="3 4">
    <name type="scientific">Streptomyces griseomycini</name>
    <dbReference type="NCBI Taxonomy" id="66895"/>
    <lineage>
        <taxon>Bacteria</taxon>
        <taxon>Bacillati</taxon>
        <taxon>Actinomycetota</taxon>
        <taxon>Actinomycetes</taxon>
        <taxon>Kitasatosporales</taxon>
        <taxon>Streptomycetaceae</taxon>
        <taxon>Streptomyces</taxon>
    </lineage>
</organism>
<dbReference type="InterPro" id="IPR018958">
    <property type="entry name" value="Knr4/Smi1-like_dom"/>
</dbReference>
<dbReference type="Pfam" id="PF09346">
    <property type="entry name" value="SMI1_KNR4"/>
    <property type="match status" value="1"/>
</dbReference>
<keyword evidence="4" id="KW-1185">Reference proteome</keyword>
<dbReference type="InterPro" id="IPR037883">
    <property type="entry name" value="Knr4/Smi1-like_sf"/>
</dbReference>
<dbReference type="SUPFAM" id="SSF160631">
    <property type="entry name" value="SMI1/KNR4-like"/>
    <property type="match status" value="1"/>
</dbReference>
<dbReference type="Proteomes" id="UP000579523">
    <property type="component" value="Unassembled WGS sequence"/>
</dbReference>
<gene>
    <name evidence="3" type="ORF">FHS37_003296</name>
</gene>
<feature type="compositionally biased region" description="Basic residues" evidence="1">
    <location>
        <begin position="310"/>
        <end position="319"/>
    </location>
</feature>
<evidence type="ECO:0000313" key="4">
    <source>
        <dbReference type="Proteomes" id="UP000579523"/>
    </source>
</evidence>
<feature type="compositionally biased region" description="Basic and acidic residues" evidence="1">
    <location>
        <begin position="320"/>
        <end position="329"/>
    </location>
</feature>
<reference evidence="3 4" key="1">
    <citation type="submission" date="2020-08" db="EMBL/GenBank/DDBJ databases">
        <title>Genomic Encyclopedia of Type Strains, Phase III (KMG-III): the genomes of soil and plant-associated and newly described type strains.</title>
        <authorList>
            <person name="Whitman W."/>
        </authorList>
    </citation>
    <scope>NUCLEOTIDE SEQUENCE [LARGE SCALE GENOMIC DNA]</scope>
    <source>
        <strain evidence="3 4">CECT 3273</strain>
    </source>
</reference>